<dbReference type="STRING" id="1218508.JG29_00170"/>
<comment type="caution">
    <text evidence="1">The sequence shown here is derived from an EMBL/GenBank/DDBJ whole genome shotgun (WGS) entry which is preliminary data.</text>
</comment>
<reference evidence="1 2" key="1">
    <citation type="submission" date="2014-12" db="EMBL/GenBank/DDBJ databases">
        <title>Comparative genomics of the lactic acid bacteria isolated from the honey bee gut.</title>
        <authorList>
            <person name="Ellegaard K.M."/>
            <person name="Tamarit D."/>
            <person name="Javelind E."/>
            <person name="Olofsson T."/>
            <person name="Andersson S.G."/>
            <person name="Vasquez A."/>
        </authorList>
    </citation>
    <scope>NUCLEOTIDE SEQUENCE [LARGE SCALE GENOMIC DNA]</scope>
    <source>
        <strain evidence="1 2">Hon2</strain>
    </source>
</reference>
<sequence>MSKYRQLQQAYQQQQLIDVIMRATNDIYTGKVCQLNPHHVIMQVYNDYGLLNGYVIVTIRAIALVNTSSGDLQRIKQRIFLAQEQKLLGAPPLILPHFSEQNLLTAVLQYLCKQRQVALFVGITQYHYQQAQIINVKAKQLQLSLLDVFDFSDKEVVRAFLQSQLEAVEFGGQELEQATSFFALQPQHTLPVIVKANQYLETLLKPLQGSSTLLMVYVNISHNNFYVGQVINVTADTVVLSLVDQDGRFGGYALIRLDAIKFVSAQTDYLKMINVYRTWHQKAHTFVQPVLNDQMQFSVTDFWQNTFEQLTQLQLIIRIQLRQLDTDFLAYSVAAKATSVQLAIFDDLQTGTTQIHEFKYQDLERVAFGYLNSYFTKTELIK</sequence>
<dbReference type="Proteomes" id="UP000033695">
    <property type="component" value="Unassembled WGS sequence"/>
</dbReference>
<dbReference type="RefSeq" id="WP_045921951.1">
    <property type="nucleotide sequence ID" value="NZ_JBHTHW010000004.1"/>
</dbReference>
<dbReference type="AlphaFoldDB" id="A0A0F4KX58"/>
<dbReference type="EMBL" id="JXBZ01000002">
    <property type="protein sequence ID" value="KJY50980.1"/>
    <property type="molecule type" value="Genomic_DNA"/>
</dbReference>
<proteinExistence type="predicted"/>
<protein>
    <submittedName>
        <fullName evidence="1">Uncharacterized protein</fullName>
    </submittedName>
</protein>
<dbReference type="PATRIC" id="fig|1218508.4.peg.18"/>
<organism evidence="1 2">
    <name type="scientific">Bombilactobacillus mellis</name>
    <dbReference type="NCBI Taxonomy" id="1218508"/>
    <lineage>
        <taxon>Bacteria</taxon>
        <taxon>Bacillati</taxon>
        <taxon>Bacillota</taxon>
        <taxon>Bacilli</taxon>
        <taxon>Lactobacillales</taxon>
        <taxon>Lactobacillaceae</taxon>
        <taxon>Bombilactobacillus</taxon>
    </lineage>
</organism>
<accession>A0A0F4KX58</accession>
<evidence type="ECO:0000313" key="2">
    <source>
        <dbReference type="Proteomes" id="UP000033695"/>
    </source>
</evidence>
<dbReference type="OrthoDB" id="2313946at2"/>
<name>A0A0F4KX58_9LACO</name>
<keyword evidence="2" id="KW-1185">Reference proteome</keyword>
<gene>
    <name evidence="1" type="ORF">JG29_00170</name>
</gene>
<dbReference type="HOGENOM" id="CLU_713275_0_0_9"/>
<evidence type="ECO:0000313" key="1">
    <source>
        <dbReference type="EMBL" id="KJY50980.1"/>
    </source>
</evidence>